<sequence length="814" mass="92860">MTTAKRRKGISRKVHITGFTYNGQYRNDILGQRAVAHERTSISLRSPSEYDFYIPVVDIFTLDTEVLIPRDADSPSPTTALVRAGYLGHVPHAPSLAFSLHTLEHFRLLRARKPSFSIEAFGKVLCDSYKIPYRRRYRTCLSGAFDTYLAILRGVDRKINETLGRDAPNWRVLNACPPCTYELEGEPTLTFGWMYVLDGGNSAKRMAEGARNCGDMRQYTESDYILPRTYVDQFANEVQSRNTVTQSEVVLDSLEADEDADADPSRHTIASDCSKNWKAAASDEKKRMWSIFDETGIFVSACRHGLVLWVADMVRSGELAKYPLAIISKVLELLGERSLAAYDIGCGFASTIRASSLGKAFEQQGCRICVDAFHGYAHNYACQTKNHPNGIQGAGIEDFGAIEHFFSASNALAPVIRYATAYRRSVFLDLFFKQWDDDKYLNLATMIYHNYKQSINIIASESLALDGAKASLGIQDGDLEAWRQEEIEYIAGLGKETTWDIHAMAYVELLHNYVDVFFVICFLSTMPSDYQFLSPSQDMSYSANVSATRKLETQRRYHSERLDTLQHEVVALEVKMGITHRWQPTSPEYQETMKYMAMHTYQRALDNLQRLVVQRLFELQKLNISQTGKCFTRCHAIQTAIKKYNEAASQLHPPRPPLEWSKVSHYSFLEEFNLLRETQQDIRDKMWAKPAIRETMRQWLRIQRAKEEIERCNVEVRRLHTSIVDEDRHFTRVLSSLEDSPLYFAVQEFCTHRRLVNSQLLDRIFQIYALPGFSGVASPGLRKGRVDLDGEGDGDDMQDIGTLVEYLSDLALTH</sequence>
<evidence type="ECO:0000313" key="2">
    <source>
        <dbReference type="Proteomes" id="UP000719766"/>
    </source>
</evidence>
<dbReference type="PANTHER" id="PTHR33096">
    <property type="entry name" value="CXC2 DOMAIN-CONTAINING PROTEIN"/>
    <property type="match status" value="1"/>
</dbReference>
<accession>A0A9P7APT5</accession>
<name>A0A9P7APT5_9AGAM</name>
<evidence type="ECO:0000313" key="1">
    <source>
        <dbReference type="EMBL" id="KAG1793645.1"/>
    </source>
</evidence>
<gene>
    <name evidence="1" type="ORF">HD556DRAFT_1432205</name>
</gene>
<dbReference type="InterPro" id="IPR040521">
    <property type="entry name" value="KDZ"/>
</dbReference>
<proteinExistence type="predicted"/>
<comment type="caution">
    <text evidence="1">The sequence shown here is derived from an EMBL/GenBank/DDBJ whole genome shotgun (WGS) entry which is preliminary data.</text>
</comment>
<reference evidence="1" key="1">
    <citation type="journal article" date="2020" name="New Phytol.">
        <title>Comparative genomics reveals dynamic genome evolution in host specialist ectomycorrhizal fungi.</title>
        <authorList>
            <person name="Lofgren L.A."/>
            <person name="Nguyen N.H."/>
            <person name="Vilgalys R."/>
            <person name="Ruytinx J."/>
            <person name="Liao H.L."/>
            <person name="Branco S."/>
            <person name="Kuo A."/>
            <person name="LaButti K."/>
            <person name="Lipzen A."/>
            <person name="Andreopoulos W."/>
            <person name="Pangilinan J."/>
            <person name="Riley R."/>
            <person name="Hundley H."/>
            <person name="Na H."/>
            <person name="Barry K."/>
            <person name="Grigoriev I.V."/>
            <person name="Stajich J.E."/>
            <person name="Kennedy P.G."/>
        </authorList>
    </citation>
    <scope>NUCLEOTIDE SEQUENCE</scope>
    <source>
        <strain evidence="1">S12</strain>
    </source>
</reference>
<evidence type="ECO:0008006" key="3">
    <source>
        <dbReference type="Google" id="ProtNLM"/>
    </source>
</evidence>
<keyword evidence="2" id="KW-1185">Reference proteome</keyword>
<dbReference type="EMBL" id="JABBWE010000029">
    <property type="protein sequence ID" value="KAG1793645.1"/>
    <property type="molecule type" value="Genomic_DNA"/>
</dbReference>
<dbReference type="OrthoDB" id="2689725at2759"/>
<dbReference type="Proteomes" id="UP000719766">
    <property type="component" value="Unassembled WGS sequence"/>
</dbReference>
<protein>
    <recommendedName>
        <fullName evidence="3">CxC2-like cysteine cluster KDZ transposase-associated domain-containing protein</fullName>
    </recommendedName>
</protein>
<dbReference type="AlphaFoldDB" id="A0A9P7APT5"/>
<dbReference type="GeneID" id="64598862"/>
<dbReference type="PANTHER" id="PTHR33096:SF1">
    <property type="entry name" value="CXC1-LIKE CYSTEINE CLUSTER ASSOCIATED WITH KDZ TRANSPOSASES DOMAIN-CONTAINING PROTEIN"/>
    <property type="match status" value="1"/>
</dbReference>
<dbReference type="RefSeq" id="XP_041160043.1">
    <property type="nucleotide sequence ID" value="XM_041305098.1"/>
</dbReference>
<dbReference type="Pfam" id="PF18758">
    <property type="entry name" value="KDZ"/>
    <property type="match status" value="1"/>
</dbReference>
<organism evidence="1 2">
    <name type="scientific">Suillus plorans</name>
    <dbReference type="NCBI Taxonomy" id="116603"/>
    <lineage>
        <taxon>Eukaryota</taxon>
        <taxon>Fungi</taxon>
        <taxon>Dikarya</taxon>
        <taxon>Basidiomycota</taxon>
        <taxon>Agaricomycotina</taxon>
        <taxon>Agaricomycetes</taxon>
        <taxon>Agaricomycetidae</taxon>
        <taxon>Boletales</taxon>
        <taxon>Suillineae</taxon>
        <taxon>Suillaceae</taxon>
        <taxon>Suillus</taxon>
    </lineage>
</organism>